<dbReference type="AlphaFoldDB" id="A0A9P4XP68"/>
<protein>
    <submittedName>
        <fullName evidence="1">Uncharacterized protein</fullName>
    </submittedName>
</protein>
<dbReference type="Proteomes" id="UP000801864">
    <property type="component" value="Unassembled WGS sequence"/>
</dbReference>
<gene>
    <name evidence="1" type="ORF">CFAM422_002454</name>
</gene>
<proteinExistence type="predicted"/>
<sequence length="65" mass="7264">MGRSLVLIDHKSFHKYSALKYVNANADKAETNEATLAGKPIFSHNNSPTRLLESDVRSNHQITLL</sequence>
<reference evidence="1 2" key="1">
    <citation type="submission" date="2018-06" db="EMBL/GenBank/DDBJ databases">
        <title>Genome analysis of cellulolytic fungus Trichoderma lentiforme CFAM-422.</title>
        <authorList>
            <person name="Steindorff A.S."/>
            <person name="Formighieri E.F."/>
            <person name="Midorikawa G.E.O."/>
            <person name="Tamietti M.S."/>
            <person name="Ramos E.Z."/>
            <person name="Silva A.S."/>
            <person name="Bon E.P.S."/>
            <person name="Mendes T.D."/>
            <person name="Damaso M.C.T."/>
            <person name="Favaro L.C.L."/>
        </authorList>
    </citation>
    <scope>NUCLEOTIDE SEQUENCE [LARGE SCALE GENOMIC DNA]</scope>
    <source>
        <strain evidence="1 2">CFAM-422</strain>
    </source>
</reference>
<keyword evidence="2" id="KW-1185">Reference proteome</keyword>
<organism evidence="1 2">
    <name type="scientific">Trichoderma lentiforme</name>
    <dbReference type="NCBI Taxonomy" id="1567552"/>
    <lineage>
        <taxon>Eukaryota</taxon>
        <taxon>Fungi</taxon>
        <taxon>Dikarya</taxon>
        <taxon>Ascomycota</taxon>
        <taxon>Pezizomycotina</taxon>
        <taxon>Sordariomycetes</taxon>
        <taxon>Hypocreomycetidae</taxon>
        <taxon>Hypocreales</taxon>
        <taxon>Hypocreaceae</taxon>
        <taxon>Trichoderma</taxon>
    </lineage>
</organism>
<evidence type="ECO:0000313" key="2">
    <source>
        <dbReference type="Proteomes" id="UP000801864"/>
    </source>
</evidence>
<name>A0A9P4XP68_9HYPO</name>
<evidence type="ECO:0000313" key="1">
    <source>
        <dbReference type="EMBL" id="KAF3075697.1"/>
    </source>
</evidence>
<dbReference type="EMBL" id="QLNT01000003">
    <property type="protein sequence ID" value="KAF3075697.1"/>
    <property type="molecule type" value="Genomic_DNA"/>
</dbReference>
<accession>A0A9P4XP68</accession>
<comment type="caution">
    <text evidence="1">The sequence shown here is derived from an EMBL/GenBank/DDBJ whole genome shotgun (WGS) entry which is preliminary data.</text>
</comment>